<reference evidence="3 4" key="1">
    <citation type="journal article" date="2024" name="J Genomics">
        <title>Draft genome sequencing and assembly of Favolaschia claudopus CIRM-BRFM 2984 isolated from oak limbs.</title>
        <authorList>
            <person name="Navarro D."/>
            <person name="Drula E."/>
            <person name="Chaduli D."/>
            <person name="Cazenave R."/>
            <person name="Ahrendt S."/>
            <person name="Wang J."/>
            <person name="Lipzen A."/>
            <person name="Daum C."/>
            <person name="Barry K."/>
            <person name="Grigoriev I.V."/>
            <person name="Favel A."/>
            <person name="Rosso M.N."/>
            <person name="Martin F."/>
        </authorList>
    </citation>
    <scope>NUCLEOTIDE SEQUENCE [LARGE SCALE GENOMIC DNA]</scope>
    <source>
        <strain evidence="3 4">CIRM-BRFM 2984</strain>
    </source>
</reference>
<sequence length="196" mass="22649">MSDDSYEPSQDPGNFCTPDRRRYRKRQRPGLSPLTSHTNLKEESESEELAPRPSARQARGAISDLYGPEGFLNSQIGEQTYVEHLYNQSTTAEPQEQAQEIKDEEPDYGISQYDTQYSDEVHDSDHELGVQVELLRSRLNIALRERDKWEDQYNQYRRAFEEADAERSQLREDLGKWEKAAAASSALAKLMEPFSR</sequence>
<gene>
    <name evidence="3" type="ORF">R3P38DRAFT_2797260</name>
</gene>
<dbReference type="Proteomes" id="UP001362999">
    <property type="component" value="Unassembled WGS sequence"/>
</dbReference>
<comment type="caution">
    <text evidence="3">The sequence shown here is derived from an EMBL/GenBank/DDBJ whole genome shotgun (WGS) entry which is preliminary data.</text>
</comment>
<accession>A0AAW0A363</accession>
<protein>
    <submittedName>
        <fullName evidence="3">Uncharacterized protein</fullName>
    </submittedName>
</protein>
<proteinExistence type="predicted"/>
<evidence type="ECO:0000313" key="4">
    <source>
        <dbReference type="Proteomes" id="UP001362999"/>
    </source>
</evidence>
<evidence type="ECO:0000256" key="1">
    <source>
        <dbReference type="SAM" id="Coils"/>
    </source>
</evidence>
<dbReference type="AlphaFoldDB" id="A0AAW0A363"/>
<evidence type="ECO:0000256" key="2">
    <source>
        <dbReference type="SAM" id="MobiDB-lite"/>
    </source>
</evidence>
<feature type="compositionally biased region" description="Polar residues" evidence="2">
    <location>
        <begin position="86"/>
        <end position="98"/>
    </location>
</feature>
<keyword evidence="4" id="KW-1185">Reference proteome</keyword>
<feature type="region of interest" description="Disordered" evidence="2">
    <location>
        <begin position="86"/>
        <end position="113"/>
    </location>
</feature>
<feature type="region of interest" description="Disordered" evidence="2">
    <location>
        <begin position="1"/>
        <end position="72"/>
    </location>
</feature>
<name>A0AAW0A363_9AGAR</name>
<dbReference type="EMBL" id="JAWWNJ010000088">
    <property type="protein sequence ID" value="KAK7000609.1"/>
    <property type="molecule type" value="Genomic_DNA"/>
</dbReference>
<feature type="coiled-coil region" evidence="1">
    <location>
        <begin position="132"/>
        <end position="180"/>
    </location>
</feature>
<keyword evidence="1" id="KW-0175">Coiled coil</keyword>
<evidence type="ECO:0000313" key="3">
    <source>
        <dbReference type="EMBL" id="KAK7000609.1"/>
    </source>
</evidence>
<organism evidence="3 4">
    <name type="scientific">Favolaschia claudopus</name>
    <dbReference type="NCBI Taxonomy" id="2862362"/>
    <lineage>
        <taxon>Eukaryota</taxon>
        <taxon>Fungi</taxon>
        <taxon>Dikarya</taxon>
        <taxon>Basidiomycota</taxon>
        <taxon>Agaricomycotina</taxon>
        <taxon>Agaricomycetes</taxon>
        <taxon>Agaricomycetidae</taxon>
        <taxon>Agaricales</taxon>
        <taxon>Marasmiineae</taxon>
        <taxon>Mycenaceae</taxon>
        <taxon>Favolaschia</taxon>
    </lineage>
</organism>